<accession>A0A7J8UXU6</accession>
<proteinExistence type="predicted"/>
<name>A0A7J8UXU6_9ROSI</name>
<feature type="non-terminal residue" evidence="1">
    <location>
        <position position="1"/>
    </location>
</feature>
<protein>
    <submittedName>
        <fullName evidence="1">Uncharacterized protein</fullName>
    </submittedName>
</protein>
<comment type="caution">
    <text evidence="1">The sequence shown here is derived from an EMBL/GenBank/DDBJ whole genome shotgun (WGS) entry which is preliminary data.</text>
</comment>
<sequence>MAKELRSKNPKNWTKAFFWCESKSDMVLNNLYVAFNSNIIRIYNYRHLVKDKLDACNKKLWVGKWLGMMSTDVKLKKARAGIEPVFPSLFAPKERQSYSTNTKAQP</sequence>
<keyword evidence="2" id="KW-1185">Reference proteome</keyword>
<gene>
    <name evidence="1" type="ORF">Goklo_007742</name>
</gene>
<dbReference type="Proteomes" id="UP000593573">
    <property type="component" value="Unassembled WGS sequence"/>
</dbReference>
<organism evidence="1 2">
    <name type="scientific">Gossypium klotzschianum</name>
    <dbReference type="NCBI Taxonomy" id="34286"/>
    <lineage>
        <taxon>Eukaryota</taxon>
        <taxon>Viridiplantae</taxon>
        <taxon>Streptophyta</taxon>
        <taxon>Embryophyta</taxon>
        <taxon>Tracheophyta</taxon>
        <taxon>Spermatophyta</taxon>
        <taxon>Magnoliopsida</taxon>
        <taxon>eudicotyledons</taxon>
        <taxon>Gunneridae</taxon>
        <taxon>Pentapetalae</taxon>
        <taxon>rosids</taxon>
        <taxon>malvids</taxon>
        <taxon>Malvales</taxon>
        <taxon>Malvaceae</taxon>
        <taxon>Malvoideae</taxon>
        <taxon>Gossypium</taxon>
    </lineage>
</organism>
<evidence type="ECO:0000313" key="1">
    <source>
        <dbReference type="EMBL" id="MBA0655240.1"/>
    </source>
</evidence>
<dbReference type="AlphaFoldDB" id="A0A7J8UXU6"/>
<evidence type="ECO:0000313" key="2">
    <source>
        <dbReference type="Proteomes" id="UP000593573"/>
    </source>
</evidence>
<dbReference type="EMBL" id="JABFAB010000008">
    <property type="protein sequence ID" value="MBA0655240.1"/>
    <property type="molecule type" value="Genomic_DNA"/>
</dbReference>
<reference evidence="1 2" key="1">
    <citation type="journal article" date="2019" name="Genome Biol. Evol.">
        <title>Insights into the evolution of the New World diploid cottons (Gossypium, subgenus Houzingenia) based on genome sequencing.</title>
        <authorList>
            <person name="Grover C.E."/>
            <person name="Arick M.A. 2nd"/>
            <person name="Thrash A."/>
            <person name="Conover J.L."/>
            <person name="Sanders W.S."/>
            <person name="Peterson D.G."/>
            <person name="Frelichowski J.E."/>
            <person name="Scheffler J.A."/>
            <person name="Scheffler B.E."/>
            <person name="Wendel J.F."/>
        </authorList>
    </citation>
    <scope>NUCLEOTIDE SEQUENCE [LARGE SCALE GENOMIC DNA]</scope>
    <source>
        <strain evidence="1">57</strain>
        <tissue evidence="1">Leaf</tissue>
    </source>
</reference>
<dbReference type="OrthoDB" id="10290802at2759"/>